<accession>A0A2P2LS51</accession>
<name>A0A2P2LS51_RHIMU</name>
<dbReference type="Gene3D" id="3.40.50.10810">
    <property type="entry name" value="Tandem AAA-ATPase domain"/>
    <property type="match status" value="1"/>
</dbReference>
<dbReference type="AlphaFoldDB" id="A0A2P2LS51"/>
<feature type="region of interest" description="Disordered" evidence="1">
    <location>
        <begin position="1"/>
        <end position="119"/>
    </location>
</feature>
<dbReference type="EMBL" id="GGEC01040316">
    <property type="protein sequence ID" value="MBX20800.1"/>
    <property type="molecule type" value="Transcribed_RNA"/>
</dbReference>
<evidence type="ECO:0000313" key="2">
    <source>
        <dbReference type="EMBL" id="MBX20800.1"/>
    </source>
</evidence>
<feature type="compositionally biased region" description="Polar residues" evidence="1">
    <location>
        <begin position="81"/>
        <end position="96"/>
    </location>
</feature>
<dbReference type="InterPro" id="IPR038718">
    <property type="entry name" value="SNF2-like_sf"/>
</dbReference>
<reference evidence="2" key="1">
    <citation type="submission" date="2018-02" db="EMBL/GenBank/DDBJ databases">
        <title>Rhizophora mucronata_Transcriptome.</title>
        <authorList>
            <person name="Meera S.P."/>
            <person name="Sreeshan A."/>
            <person name="Augustine A."/>
        </authorList>
    </citation>
    <scope>NUCLEOTIDE SEQUENCE</scope>
    <source>
        <tissue evidence="2">Leaf</tissue>
    </source>
</reference>
<feature type="compositionally biased region" description="Acidic residues" evidence="1">
    <location>
        <begin position="103"/>
        <end position="114"/>
    </location>
</feature>
<evidence type="ECO:0000256" key="1">
    <source>
        <dbReference type="SAM" id="MobiDB-lite"/>
    </source>
</evidence>
<organism evidence="2">
    <name type="scientific">Rhizophora mucronata</name>
    <name type="common">Asiatic mangrove</name>
    <dbReference type="NCBI Taxonomy" id="61149"/>
    <lineage>
        <taxon>Eukaryota</taxon>
        <taxon>Viridiplantae</taxon>
        <taxon>Streptophyta</taxon>
        <taxon>Embryophyta</taxon>
        <taxon>Tracheophyta</taxon>
        <taxon>Spermatophyta</taxon>
        <taxon>Magnoliopsida</taxon>
        <taxon>eudicotyledons</taxon>
        <taxon>Gunneridae</taxon>
        <taxon>Pentapetalae</taxon>
        <taxon>rosids</taxon>
        <taxon>fabids</taxon>
        <taxon>Malpighiales</taxon>
        <taxon>Rhizophoraceae</taxon>
        <taxon>Rhizophora</taxon>
    </lineage>
</organism>
<dbReference type="PANTHER" id="PTHR45629">
    <property type="entry name" value="SNF2/RAD54 FAMILY MEMBER"/>
    <property type="match status" value="1"/>
</dbReference>
<dbReference type="InterPro" id="IPR050496">
    <property type="entry name" value="SNF2_RAD54_helicase_repair"/>
</dbReference>
<proteinExistence type="predicted"/>
<protein>
    <submittedName>
        <fullName evidence="2">Uncharacterized protein</fullName>
    </submittedName>
</protein>
<feature type="compositionally biased region" description="Low complexity" evidence="1">
    <location>
        <begin position="18"/>
        <end position="41"/>
    </location>
</feature>
<sequence>MSMLTSFKALKETLRPCSSASLSTTTSSSSTSSFSQSSLSQERPEPCIVIPRKPPKSSLPQQLQRLGESFSLPPQEFSSRKPPTTHQTQQPKSPGNRTRVENVEDGEEEEEESGDLGRPKLGLFQFDHTGPFEPLVLSVPDDVPIVQVPASINCRLLEHQREGIKFLYKLYRNNHGGILGDDM</sequence>
<dbReference type="PANTHER" id="PTHR45629:SF7">
    <property type="entry name" value="DNA EXCISION REPAIR PROTEIN ERCC-6-RELATED"/>
    <property type="match status" value="1"/>
</dbReference>